<organism evidence="1 2">
    <name type="scientific">Pedobacter steynii</name>
    <dbReference type="NCBI Taxonomy" id="430522"/>
    <lineage>
        <taxon>Bacteria</taxon>
        <taxon>Pseudomonadati</taxon>
        <taxon>Bacteroidota</taxon>
        <taxon>Sphingobacteriia</taxon>
        <taxon>Sphingobacteriales</taxon>
        <taxon>Sphingobacteriaceae</taxon>
        <taxon>Pedobacter</taxon>
    </lineage>
</organism>
<dbReference type="Pfam" id="PF07606">
    <property type="entry name" value="DUF1569"/>
    <property type="match status" value="1"/>
</dbReference>
<dbReference type="RefSeq" id="WP_074609082.1">
    <property type="nucleotide sequence ID" value="NZ_FNGY01000006.1"/>
</dbReference>
<evidence type="ECO:0008006" key="3">
    <source>
        <dbReference type="Google" id="ProtNLM"/>
    </source>
</evidence>
<name>A0A1G9Y778_9SPHI</name>
<dbReference type="InterPro" id="IPR011463">
    <property type="entry name" value="DUF1569"/>
</dbReference>
<reference evidence="2" key="1">
    <citation type="submission" date="2016-10" db="EMBL/GenBank/DDBJ databases">
        <authorList>
            <person name="Varghese N."/>
            <person name="Submissions S."/>
        </authorList>
    </citation>
    <scope>NUCLEOTIDE SEQUENCE [LARGE SCALE GENOMIC DNA]</scope>
    <source>
        <strain evidence="2">DSM 19110</strain>
    </source>
</reference>
<protein>
    <recommendedName>
        <fullName evidence="3">DinB superfamily protein</fullName>
    </recommendedName>
</protein>
<accession>A0A1G9Y778</accession>
<evidence type="ECO:0000313" key="1">
    <source>
        <dbReference type="EMBL" id="SDN04860.1"/>
    </source>
</evidence>
<dbReference type="Proteomes" id="UP000183200">
    <property type="component" value="Unassembled WGS sequence"/>
</dbReference>
<keyword evidence="2" id="KW-1185">Reference proteome</keyword>
<evidence type="ECO:0000313" key="2">
    <source>
        <dbReference type="Proteomes" id="UP000183200"/>
    </source>
</evidence>
<dbReference type="EMBL" id="FNGY01000006">
    <property type="protein sequence ID" value="SDN04860.1"/>
    <property type="molecule type" value="Genomic_DNA"/>
</dbReference>
<dbReference type="OrthoDB" id="2599194at2"/>
<gene>
    <name evidence="1" type="ORF">SAMN05421820_10622</name>
</gene>
<dbReference type="Gene3D" id="1.20.120.450">
    <property type="entry name" value="dinb family like domain"/>
    <property type="match status" value="1"/>
</dbReference>
<dbReference type="AlphaFoldDB" id="A0A1G9Y778"/>
<dbReference type="InterPro" id="IPR034660">
    <property type="entry name" value="DinB/YfiT-like"/>
</dbReference>
<sequence>MKTIFDPAIREELTRRVDTLDENKKALWGKMNVFQMTRHCSIWNEWVLGKNRLVYKQEWLGKIFGKMALRSNTKDDKPLGKGMPAGKAFTVKQKEGDLNAQKKILLDLITDFENFSNDQFIHDFFGKMTREQIGIFAYKHSDHHLRQFNV</sequence>
<proteinExistence type="predicted"/>